<dbReference type="PATRIC" id="fig|151081.8.peg.2611"/>
<dbReference type="Gene3D" id="3.30.450.40">
    <property type="match status" value="1"/>
</dbReference>
<proteinExistence type="predicted"/>
<dbReference type="RefSeq" id="WP_045979847.1">
    <property type="nucleotide sequence ID" value="NZ_JXXY01000014.1"/>
</dbReference>
<dbReference type="eggNOG" id="COG1956">
    <property type="taxonomic scope" value="Bacteria"/>
</dbReference>
<evidence type="ECO:0000313" key="2">
    <source>
        <dbReference type="EMBL" id="KJY96792.1"/>
    </source>
</evidence>
<dbReference type="GO" id="GO:0016301">
    <property type="term" value="F:kinase activity"/>
    <property type="evidence" value="ECO:0007669"/>
    <property type="project" value="UniProtKB-KW"/>
</dbReference>
<dbReference type="AlphaFoldDB" id="A0A0F4PMZ5"/>
<dbReference type="Pfam" id="PF01590">
    <property type="entry name" value="GAF"/>
    <property type="match status" value="1"/>
</dbReference>
<keyword evidence="2" id="KW-0808">Transferase</keyword>
<dbReference type="SUPFAM" id="SSF55781">
    <property type="entry name" value="GAF domain-like"/>
    <property type="match status" value="1"/>
</dbReference>
<dbReference type="GeneID" id="58230081"/>
<evidence type="ECO:0000259" key="1">
    <source>
        <dbReference type="Pfam" id="PF01590"/>
    </source>
</evidence>
<dbReference type="EMBL" id="JXXZ01000015">
    <property type="protein sequence ID" value="KJY96792.1"/>
    <property type="molecule type" value="Genomic_DNA"/>
</dbReference>
<sequence>MLLSYLENAQLSAEPKLVANKQQALQQYLNNASADVRWQYQIPELGEGGACSLFGHLQEQPFDLREHLPSSSEAKLRKLQAIVDFVVQESGVDWFGIYQSQHIEGQPQLLKLAYYGAPSRPLFPINPDFATTSNNVQVALSGVARVINDVEDYVANGGEYYTCDPKVKAESCLPLYDETGKVVGIIDAEAFTDKFFTPDQVALLIAACLEISKHLPTSRQD</sequence>
<gene>
    <name evidence="2" type="ORF">TW72_16390</name>
</gene>
<protein>
    <submittedName>
        <fullName evidence="2">Histidine kinase</fullName>
    </submittedName>
</protein>
<evidence type="ECO:0000313" key="3">
    <source>
        <dbReference type="Proteomes" id="UP000033664"/>
    </source>
</evidence>
<dbReference type="OrthoDB" id="5762638at2"/>
<accession>A0A0F4PMZ5</accession>
<keyword evidence="3" id="KW-1185">Reference proteome</keyword>
<dbReference type="InterPro" id="IPR003018">
    <property type="entry name" value="GAF"/>
</dbReference>
<feature type="domain" description="GAF" evidence="1">
    <location>
        <begin position="79"/>
        <end position="213"/>
    </location>
</feature>
<organism evidence="2 3">
    <name type="scientific">Pseudoalteromonas ruthenica</name>
    <dbReference type="NCBI Taxonomy" id="151081"/>
    <lineage>
        <taxon>Bacteria</taxon>
        <taxon>Pseudomonadati</taxon>
        <taxon>Pseudomonadota</taxon>
        <taxon>Gammaproteobacteria</taxon>
        <taxon>Alteromonadales</taxon>
        <taxon>Pseudoalteromonadaceae</taxon>
        <taxon>Pseudoalteromonas</taxon>
    </lineage>
</organism>
<keyword evidence="2" id="KW-0418">Kinase</keyword>
<dbReference type="InterPro" id="IPR029016">
    <property type="entry name" value="GAF-like_dom_sf"/>
</dbReference>
<dbReference type="Proteomes" id="UP000033664">
    <property type="component" value="Unassembled WGS sequence"/>
</dbReference>
<reference evidence="2 3" key="1">
    <citation type="journal article" date="2015" name="BMC Genomics">
        <title>Genome mining reveals unlocked bioactive potential of marine Gram-negative bacteria.</title>
        <authorList>
            <person name="Machado H."/>
            <person name="Sonnenschein E.C."/>
            <person name="Melchiorsen J."/>
            <person name="Gram L."/>
        </authorList>
    </citation>
    <scope>NUCLEOTIDE SEQUENCE [LARGE SCALE GENOMIC DNA]</scope>
    <source>
        <strain evidence="2 3">S3137</strain>
    </source>
</reference>
<comment type="caution">
    <text evidence="2">The sequence shown here is derived from an EMBL/GenBank/DDBJ whole genome shotgun (WGS) entry which is preliminary data.</text>
</comment>
<name>A0A0F4PMZ5_9GAMM</name>